<gene>
    <name evidence="1" type="ORF">PCL_10597</name>
</gene>
<sequence>MPPANLHWKIAADVGARDDAVQAGLPVCLPGVVVAPGAPQNFIGARSRSRGGVRAAMSALYQMGLRTTTVTVLKRSQTHVRDMPTAAARSGDGLSAQRRVFRSNPIHPIRPFVASVYGLAHPTSFSPLRLPFPVPVAVPVLAVPPRRRRRCIVSPTMRPGSI</sequence>
<reference evidence="1 2" key="1">
    <citation type="journal article" date="2016" name="Front. Microbiol.">
        <title>Genome and transcriptome sequences reveal the specific parasitism of the nematophagous Purpureocillium lilacinum 36-1.</title>
        <authorList>
            <person name="Xie J."/>
            <person name="Li S."/>
            <person name="Mo C."/>
            <person name="Xiao X."/>
            <person name="Peng D."/>
            <person name="Wang G."/>
            <person name="Xiao Y."/>
        </authorList>
    </citation>
    <scope>NUCLEOTIDE SEQUENCE [LARGE SCALE GENOMIC DNA]</scope>
    <source>
        <strain evidence="1 2">36-1</strain>
    </source>
</reference>
<dbReference type="AlphaFoldDB" id="A0A2U3EBR6"/>
<evidence type="ECO:0000313" key="2">
    <source>
        <dbReference type="Proteomes" id="UP000245956"/>
    </source>
</evidence>
<dbReference type="EMBL" id="LCWV01000006">
    <property type="protein sequence ID" value="PWI71974.1"/>
    <property type="molecule type" value="Genomic_DNA"/>
</dbReference>
<accession>A0A2U3EBR6</accession>
<comment type="caution">
    <text evidence="1">The sequence shown here is derived from an EMBL/GenBank/DDBJ whole genome shotgun (WGS) entry which is preliminary data.</text>
</comment>
<evidence type="ECO:0000313" key="1">
    <source>
        <dbReference type="EMBL" id="PWI71974.1"/>
    </source>
</evidence>
<proteinExistence type="predicted"/>
<organism evidence="1 2">
    <name type="scientific">Purpureocillium lilacinum</name>
    <name type="common">Paecilomyces lilacinus</name>
    <dbReference type="NCBI Taxonomy" id="33203"/>
    <lineage>
        <taxon>Eukaryota</taxon>
        <taxon>Fungi</taxon>
        <taxon>Dikarya</taxon>
        <taxon>Ascomycota</taxon>
        <taxon>Pezizomycotina</taxon>
        <taxon>Sordariomycetes</taxon>
        <taxon>Hypocreomycetidae</taxon>
        <taxon>Hypocreales</taxon>
        <taxon>Ophiocordycipitaceae</taxon>
        <taxon>Purpureocillium</taxon>
    </lineage>
</organism>
<protein>
    <submittedName>
        <fullName evidence="1">Uncharacterized protein</fullName>
    </submittedName>
</protein>
<dbReference type="Proteomes" id="UP000245956">
    <property type="component" value="Unassembled WGS sequence"/>
</dbReference>
<name>A0A2U3EBR6_PURLI</name>